<comment type="caution">
    <text evidence="4">The sequence shown here is derived from an EMBL/GenBank/DDBJ whole genome shotgun (WGS) entry which is preliminary data.</text>
</comment>
<dbReference type="Gene3D" id="2.160.20.10">
    <property type="entry name" value="Single-stranded right-handed beta-helix, Pectin lyase-like"/>
    <property type="match status" value="2"/>
</dbReference>
<evidence type="ECO:0000259" key="3">
    <source>
        <dbReference type="Pfam" id="PF13229"/>
    </source>
</evidence>
<dbReference type="SUPFAM" id="SSF51126">
    <property type="entry name" value="Pectin lyase-like"/>
    <property type="match status" value="1"/>
</dbReference>
<feature type="domain" description="Right handed beta helix" evidence="3">
    <location>
        <begin position="130"/>
        <end position="272"/>
    </location>
</feature>
<feature type="signal peptide" evidence="1">
    <location>
        <begin position="1"/>
        <end position="24"/>
    </location>
</feature>
<dbReference type="RefSeq" id="WP_063379577.1">
    <property type="nucleotide sequence ID" value="NZ_AUXX01000001.1"/>
</dbReference>
<sequence length="538" mass="56681">MERRKFLGGALTGAAVLGALQVQATTTPNTASNNQVVINVRDFGAVGDGATPDADALQAAFDAAEGGCIEITSGTYFIEKEVFIKSNTIVQGKGGIILLGGHSATLRLVGVTDVLLTGVIIDGNMSQWRSNQQYTLPIHDCSNITIRDCHVHNGVNAGIGVGPGNSPSKNIQIVNNHIHNIGTKSHPNGVFAYGNGIAITHGEDILIDGNYVHDIYQVGCINLEGTAVNNITIIKNKCHTTTGKAAGIKCYAGGEDVSATNVHVINNHLYNIGDQEASSVEPTIWIEAGDGVIVDGNFISDCPGAGAAGRIQVTSDSVSRVANNTIRDCDGGAIFVNSAQDILVEGNVVNCTTQSTLSGHQVPIYVESISHGEGSVRVIGNVIRDAPYESIIFNARSSGTLTGNTIVRPNRKSTSFSYSIGSQVGFQNSIVGNNVIVDDGNYQGNFFYNFSGAGHADMIYQPDVWKVPNIATFPKYDVNANPHFIQSEIAMKPTPPTAGYNQAGRVMLSTDLTKGKIGFVCVQAGTPGIWKAYGSIDA</sequence>
<dbReference type="InterPro" id="IPR039448">
    <property type="entry name" value="Beta_helix"/>
</dbReference>
<dbReference type="Proteomes" id="UP000076661">
    <property type="component" value="Unassembled WGS sequence"/>
</dbReference>
<dbReference type="InterPro" id="IPR011050">
    <property type="entry name" value="Pectin_lyase_fold/virulence"/>
</dbReference>
<name>A0A167PEA2_9GAMM</name>
<dbReference type="Pfam" id="PF12708">
    <property type="entry name" value="Pect-lyase_RHGA_epim"/>
    <property type="match status" value="1"/>
</dbReference>
<reference evidence="4 5" key="1">
    <citation type="submission" date="2013-07" db="EMBL/GenBank/DDBJ databases">
        <title>Comparative Genomic and Metabolomic Analysis of Twelve Strains of Pseudoalteromonas luteoviolacea.</title>
        <authorList>
            <person name="Vynne N.G."/>
            <person name="Mansson M."/>
            <person name="Gram L."/>
        </authorList>
    </citation>
    <scope>NUCLEOTIDE SEQUENCE [LARGE SCALE GENOMIC DNA]</scope>
    <source>
        <strain evidence="4 5">S4060-1</strain>
    </source>
</reference>
<feature type="chain" id="PRO_5007891121" evidence="1">
    <location>
        <begin position="25"/>
        <end position="538"/>
    </location>
</feature>
<evidence type="ECO:0000313" key="5">
    <source>
        <dbReference type="Proteomes" id="UP000076661"/>
    </source>
</evidence>
<proteinExistence type="predicted"/>
<organism evidence="4 5">
    <name type="scientific">Pseudoalteromonas luteoviolacea S4060-1</name>
    <dbReference type="NCBI Taxonomy" id="1365257"/>
    <lineage>
        <taxon>Bacteria</taxon>
        <taxon>Pseudomonadati</taxon>
        <taxon>Pseudomonadota</taxon>
        <taxon>Gammaproteobacteria</taxon>
        <taxon>Alteromonadales</taxon>
        <taxon>Pseudoalteromonadaceae</taxon>
        <taxon>Pseudoalteromonas</taxon>
    </lineage>
</organism>
<evidence type="ECO:0000313" key="4">
    <source>
        <dbReference type="EMBL" id="KZN70447.1"/>
    </source>
</evidence>
<keyword evidence="1" id="KW-0732">Signal</keyword>
<dbReference type="SMART" id="SM00710">
    <property type="entry name" value="PbH1"/>
    <property type="match status" value="8"/>
</dbReference>
<dbReference type="PATRIC" id="fig|1365257.3.peg.139"/>
<feature type="domain" description="Rhamnogalacturonase A/B/Epimerase-like pectate lyase" evidence="2">
    <location>
        <begin position="38"/>
        <end position="94"/>
    </location>
</feature>
<evidence type="ECO:0000259" key="2">
    <source>
        <dbReference type="Pfam" id="PF12708"/>
    </source>
</evidence>
<feature type="domain" description="Right handed beta helix" evidence="3">
    <location>
        <begin position="282"/>
        <end position="406"/>
    </location>
</feature>
<accession>A0A167PEA2</accession>
<evidence type="ECO:0000256" key="1">
    <source>
        <dbReference type="SAM" id="SignalP"/>
    </source>
</evidence>
<dbReference type="AlphaFoldDB" id="A0A167PEA2"/>
<protein>
    <submittedName>
        <fullName evidence="4">Uncharacterized protein</fullName>
    </submittedName>
</protein>
<dbReference type="Pfam" id="PF13229">
    <property type="entry name" value="Beta_helix"/>
    <property type="match status" value="2"/>
</dbReference>
<dbReference type="InterPro" id="IPR006626">
    <property type="entry name" value="PbH1"/>
</dbReference>
<dbReference type="InterPro" id="IPR012334">
    <property type="entry name" value="Pectin_lyas_fold"/>
</dbReference>
<gene>
    <name evidence="4" type="ORF">N478_00660</name>
</gene>
<dbReference type="EMBL" id="AUXX01000001">
    <property type="protein sequence ID" value="KZN70447.1"/>
    <property type="molecule type" value="Genomic_DNA"/>
</dbReference>
<dbReference type="InterPro" id="IPR024535">
    <property type="entry name" value="RHGA/B-epi-like_pectate_lyase"/>
</dbReference>